<dbReference type="Proteomes" id="UP000299102">
    <property type="component" value="Unassembled WGS sequence"/>
</dbReference>
<dbReference type="EMBL" id="BGZK01003333">
    <property type="protein sequence ID" value="GBP00102.1"/>
    <property type="molecule type" value="Genomic_DNA"/>
</dbReference>
<gene>
    <name evidence="1" type="ORF">EVAR_91132_1</name>
</gene>
<protein>
    <submittedName>
        <fullName evidence="1">Uncharacterized protein</fullName>
    </submittedName>
</protein>
<sequence>MDFQDRCVKPQGDNCATHNHLVKPQGGLGSRTLLGLGGLHARGYTHPLLCGVPQSGGTRARGRENGFWENDMSPTKDISEAFYPSLKEIGMRWETLNRVIPNLYSFLLESVALVWPADQI</sequence>
<evidence type="ECO:0000313" key="1">
    <source>
        <dbReference type="EMBL" id="GBP00102.1"/>
    </source>
</evidence>
<reference evidence="1 2" key="1">
    <citation type="journal article" date="2019" name="Commun. Biol.">
        <title>The bagworm genome reveals a unique fibroin gene that provides high tensile strength.</title>
        <authorList>
            <person name="Kono N."/>
            <person name="Nakamura H."/>
            <person name="Ohtoshi R."/>
            <person name="Tomita M."/>
            <person name="Numata K."/>
            <person name="Arakawa K."/>
        </authorList>
    </citation>
    <scope>NUCLEOTIDE SEQUENCE [LARGE SCALE GENOMIC DNA]</scope>
</reference>
<evidence type="ECO:0000313" key="2">
    <source>
        <dbReference type="Proteomes" id="UP000299102"/>
    </source>
</evidence>
<organism evidence="1 2">
    <name type="scientific">Eumeta variegata</name>
    <name type="common">Bagworm moth</name>
    <name type="synonym">Eumeta japonica</name>
    <dbReference type="NCBI Taxonomy" id="151549"/>
    <lineage>
        <taxon>Eukaryota</taxon>
        <taxon>Metazoa</taxon>
        <taxon>Ecdysozoa</taxon>
        <taxon>Arthropoda</taxon>
        <taxon>Hexapoda</taxon>
        <taxon>Insecta</taxon>
        <taxon>Pterygota</taxon>
        <taxon>Neoptera</taxon>
        <taxon>Endopterygota</taxon>
        <taxon>Lepidoptera</taxon>
        <taxon>Glossata</taxon>
        <taxon>Ditrysia</taxon>
        <taxon>Tineoidea</taxon>
        <taxon>Psychidae</taxon>
        <taxon>Oiketicinae</taxon>
        <taxon>Eumeta</taxon>
    </lineage>
</organism>
<name>A0A4C1SDD3_EUMVA</name>
<accession>A0A4C1SDD3</accession>
<proteinExistence type="predicted"/>
<dbReference type="AlphaFoldDB" id="A0A4C1SDD3"/>
<comment type="caution">
    <text evidence="1">The sequence shown here is derived from an EMBL/GenBank/DDBJ whole genome shotgun (WGS) entry which is preliminary data.</text>
</comment>
<keyword evidence="2" id="KW-1185">Reference proteome</keyword>